<dbReference type="InterPro" id="IPR040007">
    <property type="entry name" value="Tho2"/>
</dbReference>
<dbReference type="GO" id="GO:0006406">
    <property type="term" value="P:mRNA export from nucleus"/>
    <property type="evidence" value="ECO:0007669"/>
    <property type="project" value="InterPro"/>
</dbReference>
<dbReference type="Pfam" id="PF16134">
    <property type="entry name" value="THOC2_N"/>
    <property type="match status" value="1"/>
</dbReference>
<protein>
    <recommendedName>
        <fullName evidence="1">THO complex subunit 2 N-terminal domain-containing protein</fullName>
    </recommendedName>
</protein>
<feature type="non-terminal residue" evidence="2">
    <location>
        <position position="1"/>
    </location>
</feature>
<evidence type="ECO:0000313" key="3">
    <source>
        <dbReference type="Proteomes" id="UP000004810"/>
    </source>
</evidence>
<dbReference type="GO" id="GO:0000445">
    <property type="term" value="C:THO complex part of transcription export complex"/>
    <property type="evidence" value="ECO:0007669"/>
    <property type="project" value="TreeGrafter"/>
</dbReference>
<dbReference type="PANTHER" id="PTHR21597">
    <property type="entry name" value="THO2 PROTEIN"/>
    <property type="match status" value="1"/>
</dbReference>
<proteinExistence type="predicted"/>
<sequence length="166" mass="18432">QFNLDPNRVIDIILECFESALQRRKFFIDLLTEFKATGDDICSILGFKFTFYQFQRSGSTPASLYRVAAALCDERVIDLLSLCTFLSPKLEDMMNDHKSRVERDGKRAKKNETISTGMVPVDSRVPSAATAGYADDSTTIAGVSFASVLAVQNADDVKQIDEKDSD</sequence>
<comment type="caution">
    <text evidence="2">The sequence shown here is derived from an EMBL/GenBank/DDBJ whole genome shotgun (WGS) entry which is preliminary data.</text>
</comment>
<organism evidence="2 3">
    <name type="scientific">Wuchereria bancrofti</name>
    <dbReference type="NCBI Taxonomy" id="6293"/>
    <lineage>
        <taxon>Eukaryota</taxon>
        <taxon>Metazoa</taxon>
        <taxon>Ecdysozoa</taxon>
        <taxon>Nematoda</taxon>
        <taxon>Chromadorea</taxon>
        <taxon>Rhabditida</taxon>
        <taxon>Spirurina</taxon>
        <taxon>Spiruromorpha</taxon>
        <taxon>Filarioidea</taxon>
        <taxon>Onchocercidae</taxon>
        <taxon>Wuchereria</taxon>
    </lineage>
</organism>
<dbReference type="AlphaFoldDB" id="J9DTL6"/>
<feature type="domain" description="THO complex subunit 2 N-terminal" evidence="1">
    <location>
        <begin position="1"/>
        <end position="107"/>
    </location>
</feature>
<dbReference type="EMBL" id="ADBV01014931">
    <property type="protein sequence ID" value="EJW72996.1"/>
    <property type="molecule type" value="Genomic_DNA"/>
</dbReference>
<dbReference type="InterPro" id="IPR032302">
    <property type="entry name" value="THOC2_N"/>
</dbReference>
<evidence type="ECO:0000259" key="1">
    <source>
        <dbReference type="Pfam" id="PF16134"/>
    </source>
</evidence>
<gene>
    <name evidence="2" type="ORF">WUBG_16097</name>
</gene>
<reference evidence="3" key="1">
    <citation type="submission" date="2012-08" db="EMBL/GenBank/DDBJ databases">
        <title>The Genome Sequence of Wuchereria bancrofti.</title>
        <authorList>
            <person name="Nutman T.B."/>
            <person name="Fink D.L."/>
            <person name="Russ C."/>
            <person name="Young S."/>
            <person name="Zeng Q."/>
            <person name="Koehrsen M."/>
            <person name="Alvarado L."/>
            <person name="Berlin A."/>
            <person name="Chapman S.B."/>
            <person name="Chen Z."/>
            <person name="Freedman E."/>
            <person name="Gellesch M."/>
            <person name="Goldberg J."/>
            <person name="Griggs A."/>
            <person name="Gujja S."/>
            <person name="Heilman E.R."/>
            <person name="Heiman D."/>
            <person name="Hepburn T."/>
            <person name="Howarth C."/>
            <person name="Jen D."/>
            <person name="Larson L."/>
            <person name="Lewis B."/>
            <person name="Mehta T."/>
            <person name="Park D."/>
            <person name="Pearson M."/>
            <person name="Roberts A."/>
            <person name="Saif S."/>
            <person name="Shea T."/>
            <person name="Shenoy N."/>
            <person name="Sisk P."/>
            <person name="Stolte C."/>
            <person name="Sykes S."/>
            <person name="Walk T."/>
            <person name="White J."/>
            <person name="Yandava C."/>
            <person name="Haas B."/>
            <person name="Henn M.R."/>
            <person name="Nusbaum C."/>
            <person name="Birren B."/>
        </authorList>
    </citation>
    <scope>NUCLEOTIDE SEQUENCE [LARGE SCALE GENOMIC DNA]</scope>
    <source>
        <strain evidence="3">NA</strain>
    </source>
</reference>
<dbReference type="GO" id="GO:0003729">
    <property type="term" value="F:mRNA binding"/>
    <property type="evidence" value="ECO:0007669"/>
    <property type="project" value="TreeGrafter"/>
</dbReference>
<dbReference type="Proteomes" id="UP000004810">
    <property type="component" value="Unassembled WGS sequence"/>
</dbReference>
<evidence type="ECO:0000313" key="2">
    <source>
        <dbReference type="EMBL" id="EJW72996.1"/>
    </source>
</evidence>
<name>J9DTL6_WUCBA</name>
<feature type="non-terminal residue" evidence="2">
    <location>
        <position position="166"/>
    </location>
</feature>
<dbReference type="GO" id="GO:0006397">
    <property type="term" value="P:mRNA processing"/>
    <property type="evidence" value="ECO:0007669"/>
    <property type="project" value="InterPro"/>
</dbReference>
<dbReference type="PANTHER" id="PTHR21597:SF0">
    <property type="entry name" value="THO COMPLEX SUBUNIT 2"/>
    <property type="match status" value="1"/>
</dbReference>
<accession>J9DTL6</accession>